<name>A0A139N1I6_STRGN</name>
<gene>
    <name evidence="1" type="ORF">SGODD07_01700</name>
</gene>
<proteinExistence type="predicted"/>
<dbReference type="EMBL" id="LQRC01000226">
    <property type="protein sequence ID" value="KXT69895.1"/>
    <property type="molecule type" value="Genomic_DNA"/>
</dbReference>
<dbReference type="AlphaFoldDB" id="A0A139N1I6"/>
<evidence type="ECO:0000313" key="2">
    <source>
        <dbReference type="Proteomes" id="UP000070096"/>
    </source>
</evidence>
<dbReference type="Proteomes" id="UP000070096">
    <property type="component" value="Unassembled WGS sequence"/>
</dbReference>
<accession>A0A139N1I6</accession>
<organism evidence="1 2">
    <name type="scientific">Streptococcus gordonii</name>
    <dbReference type="NCBI Taxonomy" id="1302"/>
    <lineage>
        <taxon>Bacteria</taxon>
        <taxon>Bacillati</taxon>
        <taxon>Bacillota</taxon>
        <taxon>Bacilli</taxon>
        <taxon>Lactobacillales</taxon>
        <taxon>Streptococcaceae</taxon>
        <taxon>Streptococcus</taxon>
    </lineage>
</organism>
<sequence length="40" mass="4829">MWHDFSSLIFDFILAKCKWNGKKMEAVKTFHFIPLKPLFL</sequence>
<reference evidence="1 2" key="1">
    <citation type="submission" date="2016-01" db="EMBL/GenBank/DDBJ databases">
        <title>Highly variable Streptococcus oralis are common among viridans streptococci isolated from primates.</title>
        <authorList>
            <person name="Denapaite D."/>
            <person name="Rieger M."/>
            <person name="Koendgen S."/>
            <person name="Brueckner R."/>
            <person name="Ochigava I."/>
            <person name="Kappeler P."/>
            <person name="Maetz-Rensing K."/>
            <person name="Leendertz F."/>
            <person name="Hakenbeck R."/>
        </authorList>
    </citation>
    <scope>NUCLEOTIDE SEQUENCE [LARGE SCALE GENOMIC DNA]</scope>
    <source>
        <strain evidence="1 2">DD07</strain>
    </source>
</reference>
<protein>
    <submittedName>
        <fullName evidence="1">Uncharacterized protein</fullName>
    </submittedName>
</protein>
<comment type="caution">
    <text evidence="1">The sequence shown here is derived from an EMBL/GenBank/DDBJ whole genome shotgun (WGS) entry which is preliminary data.</text>
</comment>
<evidence type="ECO:0000313" key="1">
    <source>
        <dbReference type="EMBL" id="KXT69895.1"/>
    </source>
</evidence>